<accession>A0A177TQW5</accession>
<dbReference type="AlphaFoldDB" id="A0A177TQW5"/>
<dbReference type="Pfam" id="PF12271">
    <property type="entry name" value="Chs7"/>
    <property type="match status" value="1"/>
</dbReference>
<dbReference type="PANTHER" id="PTHR35329:SF1">
    <property type="entry name" value="CHITIN SYNTHASE EXPORT CHAPERONE"/>
    <property type="match status" value="1"/>
</dbReference>
<reference evidence="1" key="1">
    <citation type="submission" date="2016-04" db="EMBL/GenBank/DDBJ databases">
        <authorList>
            <person name="Nguyen H.D."/>
            <person name="Samba Siva P."/>
            <person name="Cullis J."/>
            <person name="Levesque C.A."/>
            <person name="Hambleton S."/>
        </authorList>
    </citation>
    <scope>NUCLEOTIDE SEQUENCE</scope>
    <source>
        <strain evidence="1">DAOMC 236416</strain>
    </source>
</reference>
<dbReference type="GO" id="GO:0051082">
    <property type="term" value="F:unfolded protein binding"/>
    <property type="evidence" value="ECO:0007669"/>
    <property type="project" value="TreeGrafter"/>
</dbReference>
<keyword evidence="2" id="KW-1185">Reference proteome</keyword>
<evidence type="ECO:0000313" key="1">
    <source>
        <dbReference type="EMBL" id="KAE8254924.1"/>
    </source>
</evidence>
<sequence>MATQFNYTFGFGNFGSWCSSTPSLAVCNLFYRRLLLQSNFAELGYGTPDPMSLAANVTAAGIGVSPQCWIPRRGHSGSLGNVGLIVACCFSMVFVAFMTMRISQRIAAVARQEMRVLFMTYLVMMPLQIVTMGSLLEQGGKVLVITTSIQESFQSAFFWSLIACAVVMTQVVEDGSGASLWPLGLCYLAVFTMTLVASLDVPFDFVHFALHYRHQLVDLYDPVLYTITFLIPLVGATMYALLITYVTLGKLQEFKPFAWSVVAGGLWGLSLLVNFFWSADLCQASKARVDGAFLAVMLQSTAMWALFQAWQRMTESEWGEDGNQTMDAFQQNQMQQQGGYDKVAGDEHF</sequence>
<dbReference type="GO" id="GO:0005789">
    <property type="term" value="C:endoplasmic reticulum membrane"/>
    <property type="evidence" value="ECO:0007669"/>
    <property type="project" value="TreeGrafter"/>
</dbReference>
<dbReference type="Proteomes" id="UP000077521">
    <property type="component" value="Unassembled WGS sequence"/>
</dbReference>
<gene>
    <name evidence="1" type="ORF">A4X13_0g3224</name>
</gene>
<proteinExistence type="predicted"/>
<dbReference type="OrthoDB" id="5582162at2759"/>
<dbReference type="GO" id="GO:0006457">
    <property type="term" value="P:protein folding"/>
    <property type="evidence" value="ECO:0007669"/>
    <property type="project" value="TreeGrafter"/>
</dbReference>
<dbReference type="PANTHER" id="PTHR35329">
    <property type="entry name" value="CHITIN SYNTHASE EXPORT CHAPERONE"/>
    <property type="match status" value="1"/>
</dbReference>
<comment type="caution">
    <text evidence="1">The sequence shown here is derived from an EMBL/GenBank/DDBJ whole genome shotgun (WGS) entry which is preliminary data.</text>
</comment>
<organism evidence="1 2">
    <name type="scientific">Tilletia indica</name>
    <dbReference type="NCBI Taxonomy" id="43049"/>
    <lineage>
        <taxon>Eukaryota</taxon>
        <taxon>Fungi</taxon>
        <taxon>Dikarya</taxon>
        <taxon>Basidiomycota</taxon>
        <taxon>Ustilaginomycotina</taxon>
        <taxon>Exobasidiomycetes</taxon>
        <taxon>Tilletiales</taxon>
        <taxon>Tilletiaceae</taxon>
        <taxon>Tilletia</taxon>
    </lineage>
</organism>
<protein>
    <submittedName>
        <fullName evidence="1">Uncharacterized protein</fullName>
    </submittedName>
</protein>
<dbReference type="EMBL" id="LWDF02000175">
    <property type="protein sequence ID" value="KAE8254924.1"/>
    <property type="molecule type" value="Genomic_DNA"/>
</dbReference>
<evidence type="ECO:0000313" key="2">
    <source>
        <dbReference type="Proteomes" id="UP000077521"/>
    </source>
</evidence>
<name>A0A177TQW5_9BASI</name>
<reference evidence="1" key="2">
    <citation type="journal article" date="2019" name="IMA Fungus">
        <title>Genome sequencing and comparison of five Tilletia species to identify candidate genes for the detection of regulated species infecting wheat.</title>
        <authorList>
            <person name="Nguyen H.D.T."/>
            <person name="Sultana T."/>
            <person name="Kesanakurti P."/>
            <person name="Hambleton S."/>
        </authorList>
    </citation>
    <scope>NUCLEOTIDE SEQUENCE</scope>
    <source>
        <strain evidence="1">DAOMC 236416</strain>
    </source>
</reference>
<dbReference type="InterPro" id="IPR022057">
    <property type="entry name" value="Chs7"/>
</dbReference>